<comment type="similarity">
    <text evidence="1">Belongs to the bacterial two-domain DSD family.</text>
</comment>
<comment type="caution">
    <text evidence="3">The sequence shown here is derived from an EMBL/GenBank/DDBJ whole genome shotgun (WGS) entry which is preliminary data.</text>
</comment>
<feature type="binding site" evidence="1">
    <location>
        <position position="239"/>
    </location>
    <ligand>
        <name>a divalent metal cation</name>
        <dbReference type="ChEBI" id="CHEBI:60240"/>
        <note>catalytic</note>
    </ligand>
</feature>
<comment type="function">
    <text evidence="1">Catalyzes the conversion of 3-dehydroshikimate to protocatechuate (3,4-dihydroxybenzoate), a common intermediate of quinate and shikimate degradation pathways.</text>
</comment>
<dbReference type="GO" id="GO:0051213">
    <property type="term" value="F:dioxygenase activity"/>
    <property type="evidence" value="ECO:0007669"/>
    <property type="project" value="UniProtKB-KW"/>
</dbReference>
<feature type="binding site" evidence="1">
    <location>
        <position position="165"/>
    </location>
    <ligand>
        <name>a divalent metal cation</name>
        <dbReference type="ChEBI" id="CHEBI:60240"/>
        <note>catalytic</note>
    </ligand>
</feature>
<keyword evidence="3" id="KW-0560">Oxidoreductase</keyword>
<dbReference type="GO" id="GO:0016853">
    <property type="term" value="F:isomerase activity"/>
    <property type="evidence" value="ECO:0007669"/>
    <property type="project" value="UniProtKB-KW"/>
</dbReference>
<accession>A0ABV7ZVW1</accession>
<keyword evidence="1" id="KW-0456">Lyase</keyword>
<dbReference type="InterPro" id="IPR029068">
    <property type="entry name" value="Glyas_Bleomycin-R_OHBP_Dase"/>
</dbReference>
<keyword evidence="1" id="KW-0479">Metal-binding</keyword>
<dbReference type="PANTHER" id="PTHR12110:SF21">
    <property type="entry name" value="XYLOSE ISOMERASE-LIKE TIM BARREL DOMAIN-CONTAINING PROTEIN"/>
    <property type="match status" value="1"/>
</dbReference>
<feature type="binding site" evidence="1">
    <location>
        <position position="506"/>
    </location>
    <ligand>
        <name>Mg(2+)</name>
        <dbReference type="ChEBI" id="CHEBI:18420"/>
    </ligand>
</feature>
<feature type="domain" description="Xylose isomerase-like TIM barrel" evidence="2">
    <location>
        <begin position="19"/>
        <end position="259"/>
    </location>
</feature>
<evidence type="ECO:0000313" key="3">
    <source>
        <dbReference type="EMBL" id="MFC3851908.1"/>
    </source>
</evidence>
<reference evidence="4" key="1">
    <citation type="journal article" date="2019" name="Int. J. Syst. Evol. Microbiol.">
        <title>The Global Catalogue of Microorganisms (GCM) 10K type strain sequencing project: providing services to taxonomists for standard genome sequencing and annotation.</title>
        <authorList>
            <consortium name="The Broad Institute Genomics Platform"/>
            <consortium name="The Broad Institute Genome Sequencing Center for Infectious Disease"/>
            <person name="Wu L."/>
            <person name="Ma J."/>
        </authorList>
    </citation>
    <scope>NUCLEOTIDE SEQUENCE [LARGE SCALE GENOMIC DNA]</scope>
    <source>
        <strain evidence="4">IBRC 10765</strain>
    </source>
</reference>
<dbReference type="PANTHER" id="PTHR12110">
    <property type="entry name" value="HYDROXYPYRUVATE ISOMERASE"/>
    <property type="match status" value="1"/>
</dbReference>
<dbReference type="HAMAP" id="MF_02238">
    <property type="entry name" value="DSD"/>
    <property type="match status" value="1"/>
</dbReference>
<dbReference type="RefSeq" id="WP_380693448.1">
    <property type="nucleotide sequence ID" value="NZ_JBHRYR010000002.1"/>
</dbReference>
<keyword evidence="3" id="KW-0413">Isomerase</keyword>
<keyword evidence="4" id="KW-1185">Reference proteome</keyword>
<comment type="catalytic activity">
    <reaction evidence="1">
        <text>3-dehydroshikimate = 3,4-dihydroxybenzoate + H2O</text>
        <dbReference type="Rhea" id="RHEA:24848"/>
        <dbReference type="ChEBI" id="CHEBI:15377"/>
        <dbReference type="ChEBI" id="CHEBI:16630"/>
        <dbReference type="ChEBI" id="CHEBI:36241"/>
        <dbReference type="EC" id="4.2.1.118"/>
    </reaction>
</comment>
<dbReference type="SUPFAM" id="SSF51658">
    <property type="entry name" value="Xylose isomerase-like"/>
    <property type="match status" value="1"/>
</dbReference>
<feature type="binding site" evidence="1">
    <location>
        <position position="426"/>
    </location>
    <ligand>
        <name>Mg(2+)</name>
        <dbReference type="ChEBI" id="CHEBI:18420"/>
    </ligand>
</feature>
<dbReference type="Proteomes" id="UP001595617">
    <property type="component" value="Unassembled WGS sequence"/>
</dbReference>
<dbReference type="InterPro" id="IPR043700">
    <property type="entry name" value="DSD"/>
</dbReference>
<dbReference type="InterPro" id="IPR036237">
    <property type="entry name" value="Xyl_isomerase-like_sf"/>
</dbReference>
<keyword evidence="3" id="KW-0223">Dioxygenase</keyword>
<comment type="pathway">
    <text evidence="1">Aromatic compound metabolism; 3,4-dihydroxybenzoate biosynthesis.</text>
</comment>
<dbReference type="InterPro" id="IPR050312">
    <property type="entry name" value="IolE/XylAMocC-like"/>
</dbReference>
<feature type="binding site" evidence="1">
    <location>
        <position position="583"/>
    </location>
    <ligand>
        <name>Mg(2+)</name>
        <dbReference type="ChEBI" id="CHEBI:18420"/>
    </ligand>
</feature>
<dbReference type="Pfam" id="PF01261">
    <property type="entry name" value="AP_endonuc_2"/>
    <property type="match status" value="1"/>
</dbReference>
<gene>
    <name evidence="3" type="ORF">ACFOOG_03585</name>
</gene>
<protein>
    <recommendedName>
        <fullName evidence="1">3-dehydroshikimate dehydratase</fullName>
        <shortName evidence="1">DSD</shortName>
        <ecNumber evidence="1">4.2.1.118</ecNumber>
    </recommendedName>
</protein>
<sequence length="619" mass="68068">MYSSIATVGLSGTLEEKITAIAQAGFAGVELFENDLTVFPGSAREAGELIRAHGLTLVTLQPFRDLEGLTGTARQQAFDRAEQKFDLMAELGTDLLMCCSTLHPDALPGLDRAAADYAELGERAARRGMRVAFEALAWGKHIHDYRDSWEVVRRANHPAVGLVLDTFHIFSRQTELTSMANIPGERIFLVQTADAPRLSMDHLSWSRHYRCFPGQGELNLDEFMQRLVATTYQGPLSHEIFNDVFRMGHSAQTARDGLRSYHLLRSMAQPETVPAAQPIDGVAFVEINIRPERADVLRQDLRALGLSCVGRHRTLSAERWAVNQLNIVVNMEADFAGRPAGRQHTHVGAFGVLVEHAEGAVKRAAALGFDLLKPEAVGATHGMTALRNADGSLGYIVDAAQLAQVWAQEFVALDAVPEGHLVEVDHLSLSMNYHDYLSLMLQYRAVFDVVPSASFDVTDPRGLIQSQVLQNRQHPGPFRLALNASMSPDTSSNRFLHTVGGSSVQHIALRTTDMATTVAALDAAEVPCLSIPQNYYRDVQARFGLNPAVTEWMRSHDVLYDADEGGEFHQRYIRPEQQSFFFEVVQRDGYLGLGAPNAFVRAAAQQQALELSTAGGNAT</sequence>
<organism evidence="3 4">
    <name type="scientific">Saccharospirillum mangrovi</name>
    <dbReference type="NCBI Taxonomy" id="2161747"/>
    <lineage>
        <taxon>Bacteria</taxon>
        <taxon>Pseudomonadati</taxon>
        <taxon>Pseudomonadota</taxon>
        <taxon>Gammaproteobacteria</taxon>
        <taxon>Oceanospirillales</taxon>
        <taxon>Saccharospirillaceae</taxon>
        <taxon>Saccharospirillum</taxon>
    </lineage>
</organism>
<dbReference type="InterPro" id="IPR013022">
    <property type="entry name" value="Xyl_isomerase-like_TIM-brl"/>
</dbReference>
<proteinExistence type="inferred from homology"/>
<dbReference type="SUPFAM" id="SSF54593">
    <property type="entry name" value="Glyoxalase/Bleomycin resistance protein/Dihydroxybiphenyl dioxygenase"/>
    <property type="match status" value="1"/>
</dbReference>
<evidence type="ECO:0000313" key="4">
    <source>
        <dbReference type="Proteomes" id="UP001595617"/>
    </source>
</evidence>
<dbReference type="EMBL" id="JBHRYR010000002">
    <property type="protein sequence ID" value="MFC3851908.1"/>
    <property type="molecule type" value="Genomic_DNA"/>
</dbReference>
<feature type="binding site" evidence="1">
    <location>
        <position position="191"/>
    </location>
    <ligand>
        <name>a divalent metal cation</name>
        <dbReference type="ChEBI" id="CHEBI:60240"/>
        <note>catalytic</note>
    </ligand>
</feature>
<evidence type="ECO:0000259" key="2">
    <source>
        <dbReference type="Pfam" id="PF01261"/>
    </source>
</evidence>
<feature type="binding site" evidence="1">
    <location>
        <position position="134"/>
    </location>
    <ligand>
        <name>a divalent metal cation</name>
        <dbReference type="ChEBI" id="CHEBI:60240"/>
        <note>catalytic</note>
    </ligand>
</feature>
<dbReference type="EC" id="4.2.1.118" evidence="1"/>
<evidence type="ECO:0000256" key="1">
    <source>
        <dbReference type="HAMAP-Rule" id="MF_02238"/>
    </source>
</evidence>
<dbReference type="Gene3D" id="3.20.20.150">
    <property type="entry name" value="Divalent-metal-dependent TIM barrel enzymes"/>
    <property type="match status" value="1"/>
</dbReference>
<name>A0ABV7ZVW1_9GAMM</name>
<dbReference type="Gene3D" id="3.10.180.10">
    <property type="entry name" value="2,3-Dihydroxybiphenyl 1,2-Dioxygenase, domain 1"/>
    <property type="match status" value="2"/>
</dbReference>
<comment type="cofactor">
    <cofactor evidence="1">
        <name>a divalent metal cation</name>
        <dbReference type="ChEBI" id="CHEBI:60240"/>
    </cofactor>
</comment>